<comment type="caution">
    <text evidence="4">The sequence shown here is derived from an EMBL/GenBank/DDBJ whole genome shotgun (WGS) entry which is preliminary data.</text>
</comment>
<gene>
    <name evidence="4" type="ORF">FBZ92_10256</name>
</gene>
<feature type="compositionally biased region" description="Low complexity" evidence="2">
    <location>
        <begin position="5596"/>
        <end position="5606"/>
    </location>
</feature>
<evidence type="ECO:0000256" key="1">
    <source>
        <dbReference type="ARBA" id="ARBA00022729"/>
    </source>
</evidence>
<dbReference type="Pfam" id="PF12951">
    <property type="entry name" value="PATR"/>
    <property type="match status" value="17"/>
</dbReference>
<feature type="domain" description="Dystroglycan-type cadherin-like" evidence="3">
    <location>
        <begin position="5701"/>
        <end position="5799"/>
    </location>
</feature>
<dbReference type="SMART" id="SM00736">
    <property type="entry name" value="CADG"/>
    <property type="match status" value="1"/>
</dbReference>
<dbReference type="InterPro" id="IPR025592">
    <property type="entry name" value="DUF4347"/>
</dbReference>
<dbReference type="GO" id="GO:0016020">
    <property type="term" value="C:membrane"/>
    <property type="evidence" value="ECO:0007669"/>
    <property type="project" value="InterPro"/>
</dbReference>
<feature type="region of interest" description="Disordered" evidence="2">
    <location>
        <begin position="5527"/>
        <end position="5547"/>
    </location>
</feature>
<dbReference type="Pfam" id="PF14252">
    <property type="entry name" value="DUF4347"/>
    <property type="match status" value="1"/>
</dbReference>
<evidence type="ECO:0000313" key="5">
    <source>
        <dbReference type="Proteomes" id="UP000318050"/>
    </source>
</evidence>
<feature type="region of interest" description="Disordered" evidence="2">
    <location>
        <begin position="5576"/>
        <end position="5606"/>
    </location>
</feature>
<dbReference type="Proteomes" id="UP000318050">
    <property type="component" value="Unassembled WGS sequence"/>
</dbReference>
<keyword evidence="1" id="KW-0732">Signal</keyword>
<name>A0A560IXZ4_9PROT</name>
<dbReference type="Gene3D" id="2.160.20.20">
    <property type="match status" value="6"/>
</dbReference>
<feature type="compositionally biased region" description="Gly residues" evidence="2">
    <location>
        <begin position="5798"/>
        <end position="5809"/>
    </location>
</feature>
<dbReference type="InterPro" id="IPR015919">
    <property type="entry name" value="Cadherin-like_sf"/>
</dbReference>
<accession>A0A560IXZ4</accession>
<sequence>MPDGSRPPVRKNAPRALRLALEPRMMFDAAAAATAATVTKAAATATVDTHTDAAASAALLDAAAKAAAATATDTSAKSTTSGTSSSPGSSAAGASTDTTKTTDTAKTATADTTKVADTSTAATVTPTTTTTSGVHEVVIVDTSVADYQTLIAGMDPSVPVILLGEGQRTVHGIAEALSGYKNLDTVILVTEGGDGGIILGGNHVLTDGDLASRASDLAAIGASMKTGGDFLLLGCSIAATDTGKQFVDDFARYLGNDIDVAASTDRTGPAALGGDWVLEYTTGAAIDTVLPFTVAGMENIDHCLGCTAGTQSASGFATIYHNGTNIGGYTRHSGNPYILFWNPGQTNTGWNTANNIYTTSLSAFLARTDVAQCQDLPTLSGTHTSTANDNATATPFSGVSFSDSVSGATSYSIDITLDANNGTLTGTGLTSTDGTHYTLTASSTATLQTNLRALVFTPTANQVAPASTKVTTFTLTPKDNTTTGTADSTSKITVTSINDAPTLDASKSPVLTSEMNTVASTPTGSVGTLVSALVGIGTGVSNVTDPDFSAATGIAITLTDTANGTWYYTTNSGTTWTSVGTVSNTSALLLKADAATRLYFAPSSSYTGTATITFRAWDQTSGTAGSKVTTATNGGTTAFSSVTDTASITVTAPGPTVTDAKISISGASGTSGAYKIGDTVTATWDNTASGDNNSGITAVTMDFTAFGGGSAVTATNNGSGLWTATFTIVAGSIDGTSKNVSVSATSTLGTTTTADTTNATVDNVAPTVTDANISISGATGTGGVYKVGDTVTATWKSTTGGDLNTDTISSATVDFSAFGGGSAVVAGNSAGTWTATYTIVAGSIDGTNKNVSVTATDNAGNTTTTTDTTNATVDNIPPSFDVTPATSNVGSTGFTLAGSIDQAGTFYYIVVASGAAAPTAAQVKAAANYSSVTVLNSGNMAATGASFDGSFSITGLSASTAYDVYVVAQDAVGNLQAAATKVSVSTNSPNAAPVITDLDTDTVTWVDASTTIRLDSGTTVTVSDAENDTAGWAGGSLVVKRVTSGGTADATANDVFSFDNSVSVSGGTVTVNGHALSFTNTGGVLTINLTASATSADVAALIHAIQYANATPFGDTTIRFAVNDGSGNTTNADVTVNSSAIYVTTTADQSNGNAADGFSLREALAQGAAQGGADIIYLDNLADNADIHLTGTSNVTLGDTDTLSVTGKNIVIDETSTGGMVLAGAGTVNVSGTGAYLTLYAPISGTGSLTKTGDQTLSLAATNTYTGLTTVSAGTLELPNGNGIADAGAVSVSTGATLFLNGSDETIGALSGAGTVTLNSGTLTVTVGGSNTSTFSGIIQDFDTGNGLIGNLTKAGTGTLVLSGANTFTGTAAATAGTLSLSGGSAIADTDTVSVASGATLALSADETVGSIAGAGSITLGANTLTVAGGTFTGVLSGTGGLTKTSSGQLSLSGSSTYTGATTITGGTLQVTNGTALSDSTAVSVGASGTFRLQNFNETVGSLSGSGTVTLNGGTLTVGGDNTSGTFSGVIQDGTSAGGLTKAGTGTLTLSGTNTYTGTTTISAGKLEAATSGALGSSTGGTTIASAGTLLIDDGVTIADAVSTAGNGSLTLNTSTGSATVSGNVTLTADARLNVNGTGTLTLSGTLGGAFTLYKNVGTGTLVLSGSNSGASTNLNIATGTLSITDNTNLAGGTLTLNGGALAVTGSAVTVSKAIVLSSGGGTIRNANALTLSGVISSTGSLTKTGAGTLTLSGTNTYSGSTTITAGVLAVASLGSTSSLIFNGGTLASTTGFSSSTAVTINAGGGTIDVTSGAVTLGGVISGTGALDLKSTTSGNALKLSGNSTFSGGVTLDGGILDISSNTALGTGTLTINGGKIRSTTNLTYNLANNLVLNTDLLMAGSYALTFAGTVDLGGGTRTINDQLGAGKDLTFSGVVGNGSLNIASQSNGGTYASVVLGGTSNTYTNVTVTTGTLSIAGAGSLGSGSLTMAGGTLLINGAASIAKNIAVTASSTIQVASGNAATLSGNITGSTGTLTLTTGTGATDGLTLSGANTYTGAMTVAAGTVTLSGGSAVADTSAVSVATGATLALAATETIGSLSGGGTVTLSTNTLTVNEASTDDTVFSGAITGTGGLTKTGTGTLELSGTNTYTGATTISAGQIMVSGGSAISDSSAVSVASGATLTLQASNETVGSLSGAGTVTLNGGTLTTGGSNTSTTFSGVLEDGGLAGGITKAGTGTLTLTGTNTYTGTTTVSAGTLEVGSSGALGSATGGTTVASGAALQLDSGVTVADALTIAGSGISSGGALILSSGTATLSGNLTLSAAATVTVADPATLTVGGTLAGAFSLTRSFGNGALVLTANNSAATTNLNIQNGTLSITDQTNLTAGTLTLNMGNTGVGGLLVTGNNVTISKNITLGASGGIISNANALTLSGNITGGVSSNLSHVISLTKVGAGKLTLSGTNTYASSTGALGATMVSAGTLSVSSNANLGSTTINGAVVLGGGTLEVTGTSVTLPNAIVLNADSSISATNSATLSGVISGSRNLTLNGVGTLTLSGTNTYTGTTSVTGGTLSITDNTNLSTAALTLDGGTLVVTGSGVTLTNAVTLGTNGGTISDANALTLSGVVSGTGTLTKTGAGTLTLSGTNTYTGATTVSGGTLSITDNTNLGSGGLTLDGSTLTLTGTTVTLSGNILLSTGGGTISTANTLTLSGVISGTGNLTKTGTGTLILSGANTYTGTTTISAGKLEAATSGALGSSTGGTTIASAGTLLIDDGVTIADAVSTAGNGSLTLNTSTGSATVSGNVTLTADARLNVNGTGTLTLSGTLGGAFTLYKNVGTGTLVLSGSNSGASTNLNIATGTLSIAGQSNLAGGTLTLNGGALAVTGSGVTVSKAITLGTGGGTINNAADVTLSGVISSTGSLSKTGAGTLTLSGTNTYTGTTTVTAGTLSITADSNLGAGSVTLSGGTLAVTGSSVTIDNAIILAAASSISAANTATLSGVISGSSNLTLNGVGTLTLSGANTYTGTTTVIDGTLSIAAAANLGSGALTLNGGTLAVTGSSVSLSQAVALGSNGGTVSTANALTLSGVVSGSGDLTMNGGGTVTLSGTNTYTGDTIVRDASLRIAAAANLGGSALTLNGGTLTVTGSSVSLSQNLNLSVGNGTLNTDNSLTLSGAVTGFGSLFKGGTGTVTLSGDGSGYTDTTYVQAGTLALTGSVGGDVNVQDGATLAGTGTIGGNLRVYGGGTLAPGIEGVNNGIGTLTVTGNVNLGGALQIQIAGTSGNNDVLSVGGNVVLNDGSGNAGTLTLSAVGGYTVALGDSFTIVNNTGSGTTDTTAFDNLDSNGQADLSGGKALITNSGGTGNDIVASVLNSAPNLNATPVTNANYIEGADAVTLFSAATVSAGESNQKIHSLTVALAGLADGAAETLQVDGTLVSLTNQNTVTTTNGYTVSVLVTTSTSGNVVRYFAGVTITKAGDFSAADAESLINGLGYKNTSDDPTPGNGRTIALTIIQDNGGTANGGHDTTAVDIVSTVTITPVNDAPTLPSSGATATIPATPINTTSTAVTVSSILSDAGYADVDGHGVSGVAITGLSGAGTWQYSTDGTNWFGVGTVSASGGLLLNSTAQLRYVPDGSTAETATLTFKGWDETSGTASSGSTRQTADTTTNGGATAYSTNNGTVSVAAQGAVMTAGGSVTYVEAGTAGAIDTTLTVADSATSTLTSATVTIGSVVAGDVLTFVNTANITGSYNASTGVLTLTGSDTLANYQAALRSITFSSTSQDPTLGGTRTSRTVTWSVNDGIAPSAGVTSTVNITAVNDAPTLSTTPATSPVFTEGGSAVSLFSGTTISAVEAGQKISGLTLTVGGLADGTSEILSVDGQDVTLVDGTSVTTTANGYGVAVSVTSGTATVTITKSGGATAAATQTLVDGLTYKDTSSDPTAGSGRTVTLTAIQDNGGTANSGHDTTTLTASATVTLHPVNQAPTLTTTPAASPNYVEGANAVALFSGTTVSTSEASQSVHAITLTVGGLADGASETLSIDGQSVALTNGNSATTTANGYSVSVSVTSGTATVTITKAGDFSATAAQTLVNGLAYKNTSDDPTAGSGRTVTLTSVQDNGGTANGGADTTTLTASTTVTITPVNDAPTLPSGAAITGPGTPGTTPSAGVTVSSLLSDAGYADPDAHGVAGIAITAIAGSPGTWQYSTDGGTTWNSVGSVSTTSALLLDGTAQLRFTPSAFAVGTSVLTFKAWDETSGTATSGATRSTGDITTGGTAYSTNVGTLSIAAQGITLTAGGTSSYTEAGIATVVDSSLTLTDTATNTLTSAIVEIAGGVADDLLSFTAQNGITGSYNSLTGFLSLSGSASVADYQAALRSITFSSTSQDPTLGGTRNSRTIVWFANDGIQLSLSATSTVNITAVNTAPVLTVPGAQTLTDTLAHGLSVSVADPDAGTGIETVTLGAGKGNLAVTASGGANVTGSGTGSVTITGTLADVNATLASLTYTTTVTASDSDTITIGVNDGGNTGTGGALTDAKTIAVTLTGNAAPTVSVAGAQSYTDTNSHAITGVGVTDSLAGNTVTATVSDLHGNLGFTAAGSASVTGAGTGSVTITGSLADVNATLATLSYATTATATGTDTITVTVNDGGGNLIGGAKSTTQTIAVNLTGNDTPSLALPGGQSYVDQAGHPITGVAITDALPGGTVTATVSDLHGNLSFTAAGSATVTGGGTGSVTITGNLADVNATLATLSYATTLSTAGSDTITVAVDDGGTARIGGAKSTSGTIAVAIATNDTPVLTVAGAQAYNDTNAHAITGVSVADTYGGTVTATVSDLHGNLGFTTAGSASVTGAGTGSVIITGTLADVNATLATLTYATTATTTGSDTITVTVNDGGGSLIGGAKSATQTIAVNLTGNDTPVLTVAGAQSYNDTSAHAITGVSISDTLQGGTVTATVADLHGNLGLTASGSASVTGGGTGSVIITGSLADVNATLATLTYATTATATGSDTIIVSVNDGGTTRIGGAKAAVQTIAVNLTGNDTPVLTVAGTQTYTDTNVHAITGVSVSDSLQGSTVTAALIATQGNISVTASGGATVSGSGSGVVSITGSLADVNATLATLSYATTATTTGADVLTVALSDGGSNRIGGAKSTVQTITINLTGNDTPVLTVAGAQSYNDTNAHAITGVSISDSLTGTTVTATVTATQGNVAATASGAATLAGNGTGSLTITGSLADVNATLASLTYATTATATGSDTITVTANDGGTARIGGAKSTVQTIAVSLTGNDTPVVTVPGAQSYNDSDAHAITGISVSDTLSGNTVTVALLAGKGNVTVTASGGATVSGNGSGVVSITGSVADVNATLASLTYATTATTTDTDTLTVAISDGGTSRIGGVKSAVRTVAISLTGNDTPVLTLPGAQNLSATGNQAITGISVSDTLTGGTISVLVKDGFDGQLVMAASGAATLTGNGTGTVIVRGSVADVNATLATLNLTPATTGNDIITVTVSDGGTTRVGGAKTASGIIGVTINPVVVPQPPATTTTTPTTTATTAPTTTTTSTLIVTPTVAATSTATTTVALTQTVGTGNAGVSGTPSAGLSGNSVISTSATSTSTTTTSTATTSIITALATDTSTSTSTSRSTTTTTTAAPTTAGTTAAGTTAGSATPTTTTANTTTGAATTGTTTTSAAAISAGTGVVAITSATSGTTPLTLANQVSNQVVTAGQQVTFQLPQGTFQSSDPQVTLEARQANGEPLPAWLTFNPANGTFSGQPPAGENGTVAITVTARDSNGNVAEAKFNMAVGQQQNGTGGPGGQGPQGPGNRAPQQHAANDPATAVPADLNPVQLAAYTGRDAAAQDLAAKTANGPGKVPAGKLSLTAQLQAAAQAQKAVGFGTGTFGATHHGIVDDTVSLLASLLDVFGGTAPQHGPALPAHHASTTTTA</sequence>
<dbReference type="InterPro" id="IPR006644">
    <property type="entry name" value="Cadg"/>
</dbReference>
<proteinExistence type="predicted"/>
<dbReference type="InterPro" id="IPR013425">
    <property type="entry name" value="Autotrns_rpt"/>
</dbReference>
<reference evidence="4 5" key="1">
    <citation type="submission" date="2019-06" db="EMBL/GenBank/DDBJ databases">
        <title>Genomic Encyclopedia of Type Strains, Phase IV (KMG-V): Genome sequencing to study the core and pangenomes of soil and plant-associated prokaryotes.</title>
        <authorList>
            <person name="Whitman W."/>
        </authorList>
    </citation>
    <scope>NUCLEOTIDE SEQUENCE [LARGE SCALE GENOMIC DNA]</scope>
    <source>
        <strain evidence="4 5">BR 11140</strain>
    </source>
</reference>
<feature type="region of interest" description="Disordered" evidence="2">
    <location>
        <begin position="3646"/>
        <end position="3671"/>
    </location>
</feature>
<evidence type="ECO:0000256" key="2">
    <source>
        <dbReference type="SAM" id="MobiDB-lite"/>
    </source>
</evidence>
<dbReference type="SUPFAM" id="SSF49313">
    <property type="entry name" value="Cadherin-like"/>
    <property type="match status" value="1"/>
</dbReference>
<evidence type="ECO:0000259" key="3">
    <source>
        <dbReference type="SMART" id="SM00736"/>
    </source>
</evidence>
<feature type="compositionally biased region" description="Polar residues" evidence="2">
    <location>
        <begin position="3649"/>
        <end position="3660"/>
    </location>
</feature>
<dbReference type="InterPro" id="IPR011050">
    <property type="entry name" value="Pectin_lyase_fold/virulence"/>
</dbReference>
<dbReference type="OrthoDB" id="9816366at2"/>
<feature type="compositionally biased region" description="Polar residues" evidence="2">
    <location>
        <begin position="5579"/>
        <end position="5595"/>
    </location>
</feature>
<dbReference type="InterPro" id="IPR012332">
    <property type="entry name" value="Autotransporter_pectin_lyase_C"/>
</dbReference>
<organism evidence="4 5">
    <name type="scientific">Nitrospirillum amazonense</name>
    <dbReference type="NCBI Taxonomy" id="28077"/>
    <lineage>
        <taxon>Bacteria</taxon>
        <taxon>Pseudomonadati</taxon>
        <taxon>Pseudomonadota</taxon>
        <taxon>Alphaproteobacteria</taxon>
        <taxon>Rhodospirillales</taxon>
        <taxon>Azospirillaceae</taxon>
        <taxon>Nitrospirillum</taxon>
    </lineage>
</organism>
<feature type="region of interest" description="Disordered" evidence="2">
    <location>
        <begin position="71"/>
        <end position="105"/>
    </location>
</feature>
<dbReference type="NCBIfam" id="TIGR02601">
    <property type="entry name" value="autotrns_rpt"/>
    <property type="match status" value="13"/>
</dbReference>
<feature type="region of interest" description="Disordered" evidence="2">
    <location>
        <begin position="5793"/>
        <end position="5826"/>
    </location>
</feature>
<protein>
    <submittedName>
        <fullName evidence="4">Autotransporter-associated beta strand protein</fullName>
    </submittedName>
</protein>
<dbReference type="EMBL" id="VITT01000002">
    <property type="protein sequence ID" value="TWB63878.1"/>
    <property type="molecule type" value="Genomic_DNA"/>
</dbReference>
<evidence type="ECO:0000313" key="4">
    <source>
        <dbReference type="EMBL" id="TWB63878.1"/>
    </source>
</evidence>
<dbReference type="SUPFAM" id="SSF51126">
    <property type="entry name" value="Pectin lyase-like"/>
    <property type="match status" value="7"/>
</dbReference>
<dbReference type="GO" id="GO:0005509">
    <property type="term" value="F:calcium ion binding"/>
    <property type="evidence" value="ECO:0007669"/>
    <property type="project" value="InterPro"/>
</dbReference>
<feature type="compositionally biased region" description="Low complexity" evidence="2">
    <location>
        <begin position="3661"/>
        <end position="3671"/>
    </location>
</feature>
<feature type="compositionally biased region" description="Low complexity" evidence="2">
    <location>
        <begin position="5530"/>
        <end position="5547"/>
    </location>
</feature>
<feature type="region of interest" description="Disordered" evidence="2">
    <location>
        <begin position="5620"/>
        <end position="5671"/>
    </location>
</feature>